<reference evidence="6" key="1">
    <citation type="submission" date="2024-04" db="EMBL/GenBank/DDBJ databases">
        <authorList>
            <person name="Roder T."/>
            <person name="Oberhansli S."/>
            <person name="Kreuzer M."/>
        </authorList>
    </citation>
    <scope>NUCLEOTIDE SEQUENCE</scope>
    <source>
        <strain evidence="6">LWS13-1.2</strain>
    </source>
</reference>
<dbReference type="InterPro" id="IPR006119">
    <property type="entry name" value="Resolv_N"/>
</dbReference>
<evidence type="ECO:0000256" key="3">
    <source>
        <dbReference type="SAM" id="Coils"/>
    </source>
</evidence>
<keyword evidence="2" id="KW-0233">DNA recombination</keyword>
<feature type="compositionally biased region" description="Basic and acidic residues" evidence="4">
    <location>
        <begin position="498"/>
        <end position="508"/>
    </location>
</feature>
<dbReference type="PANTHER" id="PTHR30461:SF2">
    <property type="entry name" value="SERINE RECOMBINASE PINE-RELATED"/>
    <property type="match status" value="1"/>
</dbReference>
<dbReference type="InterPro" id="IPR050639">
    <property type="entry name" value="SSR_resolvase"/>
</dbReference>
<dbReference type="AlphaFoldDB" id="A0AAU6SGP1"/>
<dbReference type="InterPro" id="IPR011109">
    <property type="entry name" value="DNA_bind_recombinase_dom"/>
</dbReference>
<dbReference type="SUPFAM" id="SSF53041">
    <property type="entry name" value="Resolvase-like"/>
    <property type="match status" value="1"/>
</dbReference>
<dbReference type="InterPro" id="IPR025827">
    <property type="entry name" value="Zn_ribbon_recom_dom"/>
</dbReference>
<protein>
    <submittedName>
        <fullName evidence="6">Recombinase family protein</fullName>
    </submittedName>
</protein>
<dbReference type="Gene3D" id="3.40.50.1390">
    <property type="entry name" value="Resolvase, N-terminal catalytic domain"/>
    <property type="match status" value="1"/>
</dbReference>
<keyword evidence="3" id="KW-0175">Coiled coil</keyword>
<evidence type="ECO:0000256" key="2">
    <source>
        <dbReference type="ARBA" id="ARBA00023172"/>
    </source>
</evidence>
<dbReference type="InterPro" id="IPR036162">
    <property type="entry name" value="Resolvase-like_N_sf"/>
</dbReference>
<feature type="coiled-coil region" evidence="3">
    <location>
        <begin position="377"/>
        <end position="423"/>
    </location>
</feature>
<feature type="domain" description="Recombinase" evidence="5">
    <location>
        <begin position="158"/>
        <end position="295"/>
    </location>
</feature>
<feature type="region of interest" description="Disordered" evidence="4">
    <location>
        <begin position="467"/>
        <end position="518"/>
    </location>
</feature>
<gene>
    <name evidence="6" type="ORF">MRBLWS13_003783</name>
</gene>
<sequence length="518" mass="55200">MTKRAALYLRLSAIAEDSSSIAAQEATLRAMADREGWTIDPADVLVDEGISGRKARDKAVEAVRRLDAGEVDVLAVYKLDRLSREGAPALGPLLAAVAKPGRLFVTSDGQRSDNPSFRLTLTMLAEVALMEAENTAARMRTAVAHRHTVGKHTGGPAPLGYRTAPHPDGGKLLVIDDAEAALIRASAERLLAGEVGVAGLARELQRDGVPTAKSPARLARLAGEPWDHLDRGVWDATTVRRLLTSDRITGRVTHHGRLVLDAEGLPAQHYPAVLEPATVEAIRAAVAPSSRPKPTARPVRVLSGIAFCGACNGKLWAGTGNRGHVVYRCMGRGCSTPAHILADPLEAFVAEEYLSVAGAWPEVRVVETVDTTTANELADVEAALKDVRAAQATAEDDEDDDALAALSERSAALRARRKALQARSTETRVETFPTGRTLGEAWHADDDVEERRLALGRALDSVLVQPGGARRGRAGGVDLSRVSIQWRPSHDQLGADEGESRGPGDPAKRRAPRRSASA</sequence>
<evidence type="ECO:0000256" key="1">
    <source>
        <dbReference type="ARBA" id="ARBA00023125"/>
    </source>
</evidence>
<dbReference type="Pfam" id="PF07508">
    <property type="entry name" value="Recombinase"/>
    <property type="match status" value="1"/>
</dbReference>
<dbReference type="CDD" id="cd00338">
    <property type="entry name" value="Ser_Recombinase"/>
    <property type="match status" value="1"/>
</dbReference>
<dbReference type="SMART" id="SM00857">
    <property type="entry name" value="Resolvase"/>
    <property type="match status" value="1"/>
</dbReference>
<proteinExistence type="predicted"/>
<dbReference type="Pfam" id="PF00239">
    <property type="entry name" value="Resolvase"/>
    <property type="match status" value="1"/>
</dbReference>
<dbReference type="PROSITE" id="PS51737">
    <property type="entry name" value="RECOMBINASE_DNA_BIND"/>
    <property type="match status" value="1"/>
</dbReference>
<name>A0AAU6SGP1_9MICO</name>
<dbReference type="Pfam" id="PF13408">
    <property type="entry name" value="Zn_ribbon_recom"/>
    <property type="match status" value="1"/>
</dbReference>
<dbReference type="PANTHER" id="PTHR30461">
    <property type="entry name" value="DNA-INVERTASE FROM LAMBDOID PROPHAGE"/>
    <property type="match status" value="1"/>
</dbReference>
<keyword evidence="1" id="KW-0238">DNA-binding</keyword>
<evidence type="ECO:0000313" key="6">
    <source>
        <dbReference type="EMBL" id="WZO36067.1"/>
    </source>
</evidence>
<evidence type="ECO:0000256" key="4">
    <source>
        <dbReference type="SAM" id="MobiDB-lite"/>
    </source>
</evidence>
<dbReference type="GO" id="GO:0000150">
    <property type="term" value="F:DNA strand exchange activity"/>
    <property type="evidence" value="ECO:0007669"/>
    <property type="project" value="InterPro"/>
</dbReference>
<dbReference type="RefSeq" id="WP_349426868.1">
    <property type="nucleotide sequence ID" value="NZ_CP151632.1"/>
</dbReference>
<dbReference type="EMBL" id="CP151632">
    <property type="protein sequence ID" value="WZO36067.1"/>
    <property type="molecule type" value="Genomic_DNA"/>
</dbReference>
<dbReference type="GO" id="GO:0003677">
    <property type="term" value="F:DNA binding"/>
    <property type="evidence" value="ECO:0007669"/>
    <property type="project" value="UniProtKB-KW"/>
</dbReference>
<evidence type="ECO:0000259" key="5">
    <source>
        <dbReference type="PROSITE" id="PS51737"/>
    </source>
</evidence>
<accession>A0AAU6SGP1</accession>
<feature type="compositionally biased region" description="Basic residues" evidence="4">
    <location>
        <begin position="509"/>
        <end position="518"/>
    </location>
</feature>
<organism evidence="6">
    <name type="scientific">Microbacterium sp. LWS13-1.2</name>
    <dbReference type="NCBI Taxonomy" id="3135264"/>
    <lineage>
        <taxon>Bacteria</taxon>
        <taxon>Bacillati</taxon>
        <taxon>Actinomycetota</taxon>
        <taxon>Actinomycetes</taxon>
        <taxon>Micrococcales</taxon>
        <taxon>Microbacteriaceae</taxon>
        <taxon>Microbacterium</taxon>
    </lineage>
</organism>
<dbReference type="InterPro" id="IPR038109">
    <property type="entry name" value="DNA_bind_recomb_sf"/>
</dbReference>
<dbReference type="Gene3D" id="3.90.1750.20">
    <property type="entry name" value="Putative Large Serine Recombinase, Chain B, Domain 2"/>
    <property type="match status" value="1"/>
</dbReference>